<name>A7HU73_PARL1</name>
<reference evidence="3 4" key="1">
    <citation type="journal article" date="2011" name="Stand. Genomic Sci.">
        <title>Complete genome sequence of Parvibaculum lavamentivorans type strain (DS-1(T)).</title>
        <authorList>
            <person name="Schleheck D."/>
            <person name="Weiss M."/>
            <person name="Pitluck S."/>
            <person name="Bruce D."/>
            <person name="Land M.L."/>
            <person name="Han S."/>
            <person name="Saunders E."/>
            <person name="Tapia R."/>
            <person name="Detter C."/>
            <person name="Brettin T."/>
            <person name="Han J."/>
            <person name="Woyke T."/>
            <person name="Goodwin L."/>
            <person name="Pennacchio L."/>
            <person name="Nolan M."/>
            <person name="Cook A.M."/>
            <person name="Kjelleberg S."/>
            <person name="Thomas T."/>
        </authorList>
    </citation>
    <scope>NUCLEOTIDE SEQUENCE [LARGE SCALE GENOMIC DNA]</scope>
    <source>
        <strain evidence="4">DS-1 / DSM 13023 / NCIMB 13966</strain>
    </source>
</reference>
<evidence type="ECO:0000313" key="3">
    <source>
        <dbReference type="EMBL" id="ABS63456.1"/>
    </source>
</evidence>
<gene>
    <name evidence="3" type="ordered locus">Plav_1839</name>
</gene>
<dbReference type="RefSeq" id="WP_012110749.1">
    <property type="nucleotide sequence ID" value="NC_009719.1"/>
</dbReference>
<dbReference type="NCBIfam" id="TIGR02780">
    <property type="entry name" value="TrbJ_Ti"/>
    <property type="match status" value="1"/>
</dbReference>
<feature type="signal peptide" evidence="2">
    <location>
        <begin position="1"/>
        <end position="22"/>
    </location>
</feature>
<dbReference type="InterPro" id="IPR014147">
    <property type="entry name" value="T4SS_TrbJ"/>
</dbReference>
<accession>A7HU73</accession>
<dbReference type="HOGENOM" id="CLU_065326_1_0_5"/>
<evidence type="ECO:0000313" key="4">
    <source>
        <dbReference type="Proteomes" id="UP000006377"/>
    </source>
</evidence>
<dbReference type="EMBL" id="CP000774">
    <property type="protein sequence ID" value="ABS63456.1"/>
    <property type="molecule type" value="Genomic_DNA"/>
</dbReference>
<keyword evidence="4" id="KW-1185">Reference proteome</keyword>
<dbReference type="PROSITE" id="PS51257">
    <property type="entry name" value="PROKAR_LIPOPROTEIN"/>
    <property type="match status" value="1"/>
</dbReference>
<evidence type="ECO:0000256" key="1">
    <source>
        <dbReference type="SAM" id="Coils"/>
    </source>
</evidence>
<dbReference type="OrthoDB" id="9807335at2"/>
<evidence type="ECO:0000256" key="2">
    <source>
        <dbReference type="SAM" id="SignalP"/>
    </source>
</evidence>
<dbReference type="STRING" id="402881.Plav_1839"/>
<dbReference type="eggNOG" id="COG5314">
    <property type="taxonomic scope" value="Bacteria"/>
</dbReference>
<feature type="coiled-coil region" evidence="1">
    <location>
        <begin position="42"/>
        <end position="76"/>
    </location>
</feature>
<dbReference type="KEGG" id="pla:Plav_1839"/>
<proteinExistence type="predicted"/>
<dbReference type="Proteomes" id="UP000006377">
    <property type="component" value="Chromosome"/>
</dbReference>
<feature type="chain" id="PRO_5002710490" evidence="2">
    <location>
        <begin position="23"/>
        <end position="241"/>
    </location>
</feature>
<keyword evidence="2" id="KW-0732">Signal</keyword>
<keyword evidence="1" id="KW-0175">Coiled coil</keyword>
<protein>
    <submittedName>
        <fullName evidence="3">P-type conjugative transfer protein TrbJ</fullName>
    </submittedName>
</protein>
<dbReference type="NCBIfam" id="NF010448">
    <property type="entry name" value="PRK13874.1"/>
    <property type="match status" value="1"/>
</dbReference>
<dbReference type="AlphaFoldDB" id="A7HU73"/>
<sequence length="241" mass="26253">MTCTTLRAVLLVLCLSAGLVMACLRPAAAMTVFDPTNYVQNLLQAVRALEQIDNQIRSLQNEAVMLENMARNLERLDLSTLEGMVSGLTRIGQLMDQARGIAFTIEATQAALEQSYPERYGAEVTHDVLLADAKQRWRDAMSAYGDTMRLQAGIARNVESDQAALVSLVAASQGAVGVLQAQQAANQLLALSTKQQLQIQSLMAAQYRAEALDAARKAQAEEQARASFDRFMGEGKAYRAQ</sequence>
<organism evidence="3 4">
    <name type="scientific">Parvibaculum lavamentivorans (strain DS-1 / DSM 13023 / NCIMB 13966)</name>
    <dbReference type="NCBI Taxonomy" id="402881"/>
    <lineage>
        <taxon>Bacteria</taxon>
        <taxon>Pseudomonadati</taxon>
        <taxon>Pseudomonadota</taxon>
        <taxon>Alphaproteobacteria</taxon>
        <taxon>Hyphomicrobiales</taxon>
        <taxon>Parvibaculaceae</taxon>
        <taxon>Parvibaculum</taxon>
    </lineage>
</organism>